<reference evidence="3" key="2">
    <citation type="submission" date="2025-08" db="UniProtKB">
        <authorList>
            <consortium name="Ensembl"/>
        </authorList>
    </citation>
    <scope>IDENTIFICATION</scope>
</reference>
<protein>
    <recommendedName>
        <fullName evidence="2">Speriolin C-terminal domain-containing protein</fullName>
    </recommendedName>
</protein>
<accession>H2YXS9</accession>
<dbReference type="InterPro" id="IPR026715">
    <property type="entry name" value="SPATC1"/>
</dbReference>
<dbReference type="Ensembl" id="ENSCSAVT00000010264.1">
    <property type="protein sequence ID" value="ENSCSAVP00000010140.1"/>
    <property type="gene ID" value="ENSCSAVG00000005978.1"/>
</dbReference>
<evidence type="ECO:0000256" key="1">
    <source>
        <dbReference type="SAM" id="MobiDB-lite"/>
    </source>
</evidence>
<dbReference type="Pfam" id="PF15059">
    <property type="entry name" value="Speriolin_C"/>
    <property type="match status" value="1"/>
</dbReference>
<dbReference type="GeneTree" id="ENSGT00520000055666"/>
<keyword evidence="4" id="KW-1185">Reference proteome</keyword>
<reference evidence="3" key="3">
    <citation type="submission" date="2025-09" db="UniProtKB">
        <authorList>
            <consortium name="Ensembl"/>
        </authorList>
    </citation>
    <scope>IDENTIFICATION</scope>
</reference>
<evidence type="ECO:0000313" key="4">
    <source>
        <dbReference type="Proteomes" id="UP000007875"/>
    </source>
</evidence>
<feature type="domain" description="Speriolin C-terminal" evidence="2">
    <location>
        <begin position="152"/>
        <end position="289"/>
    </location>
</feature>
<dbReference type="InterPro" id="IPR029384">
    <property type="entry name" value="Speriolin_C"/>
</dbReference>
<organism evidence="3 4">
    <name type="scientific">Ciona savignyi</name>
    <name type="common">Pacific transparent sea squirt</name>
    <dbReference type="NCBI Taxonomy" id="51511"/>
    <lineage>
        <taxon>Eukaryota</taxon>
        <taxon>Metazoa</taxon>
        <taxon>Chordata</taxon>
        <taxon>Tunicata</taxon>
        <taxon>Ascidiacea</taxon>
        <taxon>Phlebobranchia</taxon>
        <taxon>Cionidae</taxon>
        <taxon>Ciona</taxon>
    </lineage>
</organism>
<dbReference type="GO" id="GO:0005813">
    <property type="term" value="C:centrosome"/>
    <property type="evidence" value="ECO:0007669"/>
    <property type="project" value="TreeGrafter"/>
</dbReference>
<name>H2YXS9_CIOSA</name>
<dbReference type="AlphaFoldDB" id="H2YXS9"/>
<dbReference type="InParanoid" id="H2YXS9"/>
<reference evidence="4" key="1">
    <citation type="submission" date="2003-08" db="EMBL/GenBank/DDBJ databases">
        <authorList>
            <person name="Birren B."/>
            <person name="Nusbaum C."/>
            <person name="Abebe A."/>
            <person name="Abouelleil A."/>
            <person name="Adekoya E."/>
            <person name="Ait-zahra M."/>
            <person name="Allen N."/>
            <person name="Allen T."/>
            <person name="An P."/>
            <person name="Anderson M."/>
            <person name="Anderson S."/>
            <person name="Arachchi H."/>
            <person name="Armbruster J."/>
            <person name="Bachantsang P."/>
            <person name="Baldwin J."/>
            <person name="Barry A."/>
            <person name="Bayul T."/>
            <person name="Blitshsteyn B."/>
            <person name="Bloom T."/>
            <person name="Blye J."/>
            <person name="Boguslavskiy L."/>
            <person name="Borowsky M."/>
            <person name="Boukhgalter B."/>
            <person name="Brunache A."/>
            <person name="Butler J."/>
            <person name="Calixte N."/>
            <person name="Calvo S."/>
            <person name="Camarata J."/>
            <person name="Campo K."/>
            <person name="Chang J."/>
            <person name="Cheshatsang Y."/>
            <person name="Citroen M."/>
            <person name="Collymore A."/>
            <person name="Considine T."/>
            <person name="Cook A."/>
            <person name="Cooke P."/>
            <person name="Corum B."/>
            <person name="Cuomo C."/>
            <person name="David R."/>
            <person name="Dawoe T."/>
            <person name="Degray S."/>
            <person name="Dodge S."/>
            <person name="Dooley K."/>
            <person name="Dorje P."/>
            <person name="Dorjee K."/>
            <person name="Dorris L."/>
            <person name="Duffey N."/>
            <person name="Dupes A."/>
            <person name="Elkins T."/>
            <person name="Engels R."/>
            <person name="Erickson J."/>
            <person name="Farina A."/>
            <person name="Faro S."/>
            <person name="Ferreira P."/>
            <person name="Fischer H."/>
            <person name="Fitzgerald M."/>
            <person name="Foley K."/>
            <person name="Gage D."/>
            <person name="Galagan J."/>
            <person name="Gearin G."/>
            <person name="Gnerre S."/>
            <person name="Gnirke A."/>
            <person name="Goyette A."/>
            <person name="Graham J."/>
            <person name="Grandbois E."/>
            <person name="Gyaltsen K."/>
            <person name="Hafez N."/>
            <person name="Hagopian D."/>
            <person name="Hagos B."/>
            <person name="Hall J."/>
            <person name="Hatcher B."/>
            <person name="Heller A."/>
            <person name="Higgins H."/>
            <person name="Honan T."/>
            <person name="Horn A."/>
            <person name="Houde N."/>
            <person name="Hughes L."/>
            <person name="Hulme W."/>
            <person name="Husby E."/>
            <person name="Iliev I."/>
            <person name="Jaffe D."/>
            <person name="Jones C."/>
            <person name="Kamal M."/>
            <person name="Kamat A."/>
            <person name="Kamvysselis M."/>
            <person name="Karlsson E."/>
            <person name="Kells C."/>
            <person name="Kieu A."/>
            <person name="Kisner P."/>
            <person name="Kodira C."/>
            <person name="Kulbokas E."/>
            <person name="Labutti K."/>
            <person name="Lama D."/>
            <person name="Landers T."/>
            <person name="Leger J."/>
            <person name="Levine S."/>
            <person name="Lewis D."/>
            <person name="Lewis T."/>
            <person name="Lindblad-toh K."/>
            <person name="Liu X."/>
            <person name="Lokyitsang T."/>
            <person name="Lokyitsang Y."/>
            <person name="Lucien O."/>
            <person name="Lui A."/>
            <person name="Ma L.J."/>
            <person name="Mabbitt R."/>
            <person name="Macdonald J."/>
            <person name="Maclean C."/>
            <person name="Major J."/>
            <person name="Manning J."/>
            <person name="Marabella R."/>
            <person name="Maru K."/>
            <person name="Matthews C."/>
            <person name="Mauceli E."/>
            <person name="Mccarthy M."/>
            <person name="Mcdonough S."/>
            <person name="Mcghee T."/>
            <person name="Meldrim J."/>
            <person name="Meneus L."/>
            <person name="Mesirov J."/>
            <person name="Mihalev A."/>
            <person name="Mihova T."/>
            <person name="Mikkelsen T."/>
            <person name="Mlenga V."/>
            <person name="Moru K."/>
            <person name="Mozes J."/>
            <person name="Mulrain L."/>
            <person name="Munson G."/>
            <person name="Naylor J."/>
            <person name="Newes C."/>
            <person name="Nguyen C."/>
            <person name="Nguyen N."/>
            <person name="Nguyen T."/>
            <person name="Nicol R."/>
            <person name="Nielsen C."/>
            <person name="Nizzari M."/>
            <person name="Norbu C."/>
            <person name="Norbu N."/>
            <person name="O'donnell P."/>
            <person name="Okoawo O."/>
            <person name="O'leary S."/>
            <person name="Omotosho B."/>
            <person name="O'neill K."/>
            <person name="Osman S."/>
            <person name="Parker S."/>
            <person name="Perrin D."/>
            <person name="Phunkhang P."/>
            <person name="Piqani B."/>
            <person name="Purcell S."/>
            <person name="Rachupka T."/>
            <person name="Ramasamy U."/>
            <person name="Rameau R."/>
            <person name="Ray V."/>
            <person name="Raymond C."/>
            <person name="Retta R."/>
            <person name="Richardson S."/>
            <person name="Rise C."/>
            <person name="Rodriguez J."/>
            <person name="Rogers J."/>
            <person name="Rogov P."/>
            <person name="Rutman M."/>
            <person name="Schupbach R."/>
            <person name="Seaman C."/>
            <person name="Settipalli S."/>
            <person name="Sharpe T."/>
            <person name="Sheridan J."/>
            <person name="Sherpa N."/>
            <person name="Shi J."/>
            <person name="Smirnov S."/>
            <person name="Smith C."/>
            <person name="Sougnez C."/>
            <person name="Spencer B."/>
            <person name="Stalker J."/>
            <person name="Stange-thomann N."/>
            <person name="Stavropoulos S."/>
            <person name="Stetson K."/>
            <person name="Stone C."/>
            <person name="Stone S."/>
            <person name="Stubbs M."/>
            <person name="Talamas J."/>
            <person name="Tchuinga P."/>
            <person name="Tenzing P."/>
            <person name="Tesfaye S."/>
            <person name="Theodore J."/>
            <person name="Thoulutsang Y."/>
            <person name="Topham K."/>
            <person name="Towey S."/>
            <person name="Tsamla T."/>
            <person name="Tsomo N."/>
            <person name="Vallee D."/>
            <person name="Vassiliev H."/>
            <person name="Venkataraman V."/>
            <person name="Vinson J."/>
            <person name="Vo A."/>
            <person name="Wade C."/>
            <person name="Wang S."/>
            <person name="Wangchuk T."/>
            <person name="Wangdi T."/>
            <person name="Whittaker C."/>
            <person name="Wilkinson J."/>
            <person name="Wu Y."/>
            <person name="Wyman D."/>
            <person name="Yadav S."/>
            <person name="Yang S."/>
            <person name="Yang X."/>
            <person name="Yeager S."/>
            <person name="Yee E."/>
            <person name="Young G."/>
            <person name="Zainoun J."/>
            <person name="Zembeck L."/>
            <person name="Zimmer A."/>
            <person name="Zody M."/>
            <person name="Lander E."/>
        </authorList>
    </citation>
    <scope>NUCLEOTIDE SEQUENCE [LARGE SCALE GENOMIC DNA]</scope>
</reference>
<evidence type="ECO:0000313" key="3">
    <source>
        <dbReference type="Ensembl" id="ENSCSAVP00000010140.1"/>
    </source>
</evidence>
<feature type="region of interest" description="Disordered" evidence="1">
    <location>
        <begin position="98"/>
        <end position="127"/>
    </location>
</feature>
<dbReference type="PANTHER" id="PTHR22192:SF17">
    <property type="entry name" value="SPERIOLIN-LIKE PROTEIN"/>
    <property type="match status" value="1"/>
</dbReference>
<dbReference type="HOGENOM" id="CLU_929176_0_0_1"/>
<dbReference type="eggNOG" id="ENOG502RRP2">
    <property type="taxonomic scope" value="Eukaryota"/>
</dbReference>
<dbReference type="Proteomes" id="UP000007875">
    <property type="component" value="Unassembled WGS sequence"/>
</dbReference>
<evidence type="ECO:0000259" key="2">
    <source>
        <dbReference type="Pfam" id="PF15059"/>
    </source>
</evidence>
<feature type="compositionally biased region" description="Basic residues" evidence="1">
    <location>
        <begin position="104"/>
        <end position="113"/>
    </location>
</feature>
<proteinExistence type="predicted"/>
<sequence length="300" mass="34463">MDSSEFIALTPEYEELTRENEELQKAIRNLSIGSISEHKLSNSSSRGTWFQTQSLENSKTELDLSELPDQSFVPLRADDASPHPKYFDNISYAMSLPVKDTSRKSRSSPRHGHTPTDPINSKDDSNANNDAEIVNIINRIQPAVKSSPPRRIIGEIAFQLDRRILHSIFTHRRRLYGFTDRNISEKIEEYTSDFVSGVVDMEKRNSLIAKRDDTFKMLQKAAGYNLKFHPMFSEVLVNKFGVLRVNLERKDSMQSLMDPEFLKTTILTTLESNYIYDTMILLESLLAIFGKRWKANFSMV</sequence>
<dbReference type="PANTHER" id="PTHR22192">
    <property type="entry name" value="SPERIOLIN"/>
    <property type="match status" value="1"/>
</dbReference>